<name>A0A812Y7F7_SYMPI</name>
<dbReference type="PANTHER" id="PTHR36897">
    <property type="entry name" value="OS10G0351100-LIKE PROTEIN"/>
    <property type="match status" value="1"/>
</dbReference>
<feature type="chain" id="PRO_5032958301" evidence="1">
    <location>
        <begin position="26"/>
        <end position="247"/>
    </location>
</feature>
<reference evidence="2" key="1">
    <citation type="submission" date="2021-02" db="EMBL/GenBank/DDBJ databases">
        <authorList>
            <person name="Dougan E. K."/>
            <person name="Rhodes N."/>
            <person name="Thang M."/>
            <person name="Chan C."/>
        </authorList>
    </citation>
    <scope>NUCLEOTIDE SEQUENCE</scope>
</reference>
<comment type="caution">
    <text evidence="2">The sequence shown here is derived from an EMBL/GenBank/DDBJ whole genome shotgun (WGS) entry which is preliminary data.</text>
</comment>
<evidence type="ECO:0000313" key="3">
    <source>
        <dbReference type="Proteomes" id="UP000649617"/>
    </source>
</evidence>
<feature type="signal peptide" evidence="1">
    <location>
        <begin position="1"/>
        <end position="25"/>
    </location>
</feature>
<dbReference type="OrthoDB" id="445361at2759"/>
<evidence type="ECO:0000256" key="1">
    <source>
        <dbReference type="SAM" id="SignalP"/>
    </source>
</evidence>
<accession>A0A812Y7F7</accession>
<organism evidence="2 3">
    <name type="scientific">Symbiodinium pilosum</name>
    <name type="common">Dinoflagellate</name>
    <dbReference type="NCBI Taxonomy" id="2952"/>
    <lineage>
        <taxon>Eukaryota</taxon>
        <taxon>Sar</taxon>
        <taxon>Alveolata</taxon>
        <taxon>Dinophyceae</taxon>
        <taxon>Suessiales</taxon>
        <taxon>Symbiodiniaceae</taxon>
        <taxon>Symbiodinium</taxon>
    </lineage>
</organism>
<protein>
    <submittedName>
        <fullName evidence="2">Uncharacterized protein</fullName>
    </submittedName>
</protein>
<keyword evidence="3" id="KW-1185">Reference proteome</keyword>
<gene>
    <name evidence="2" type="ORF">SPIL2461_LOCUS22689</name>
</gene>
<dbReference type="PROSITE" id="PS00213">
    <property type="entry name" value="LIPOCALIN"/>
    <property type="match status" value="1"/>
</dbReference>
<proteinExistence type="predicted"/>
<evidence type="ECO:0000313" key="2">
    <source>
        <dbReference type="EMBL" id="CAE7770477.1"/>
    </source>
</evidence>
<dbReference type="Proteomes" id="UP000649617">
    <property type="component" value="Unassembled WGS sequence"/>
</dbReference>
<sequence length="247" mass="28112">RICAFSGVAAAVLAFERLLPLPCFSQPAPTSKVPKESTNEDVLTTEELKRAAKRLNVELRENVAGPWYQIELWSGDRQLGKTSGWAQPWGSLHLETIEVRKFTGYWVAKPARGEAKEPEQAEADQAAVEAEEKKRYADIAKVARWFGLLLSMAIACWNRERSPFFCKEAFLLAIYDEDKQHERLVRYYKGLGFKVIKDAESIDYQDQVIWGGQGTLMRTDEGDFMRRWTPVVRQLAGPKRMGRSDPA</sequence>
<feature type="non-terminal residue" evidence="2">
    <location>
        <position position="1"/>
    </location>
</feature>
<dbReference type="AlphaFoldDB" id="A0A812Y7F7"/>
<dbReference type="EMBL" id="CAJNIZ010047550">
    <property type="protein sequence ID" value="CAE7770477.1"/>
    <property type="molecule type" value="Genomic_DNA"/>
</dbReference>
<dbReference type="InterPro" id="IPR022272">
    <property type="entry name" value="Lipocalin_CS"/>
</dbReference>
<keyword evidence="1" id="KW-0732">Signal</keyword>
<dbReference type="PANTHER" id="PTHR36897:SF2">
    <property type="entry name" value="OS10G0350800 PROTEIN"/>
    <property type="match status" value="1"/>
</dbReference>